<reference evidence="3" key="1">
    <citation type="submission" date="2017-02" db="UniProtKB">
        <authorList>
            <consortium name="WormBaseParasite"/>
        </authorList>
    </citation>
    <scope>IDENTIFICATION</scope>
</reference>
<feature type="compositionally biased region" description="Basic and acidic residues" evidence="1">
    <location>
        <begin position="450"/>
        <end position="461"/>
    </location>
</feature>
<proteinExistence type="predicted"/>
<feature type="compositionally biased region" description="Low complexity" evidence="1">
    <location>
        <begin position="8"/>
        <end position="32"/>
    </location>
</feature>
<feature type="compositionally biased region" description="Basic residues" evidence="1">
    <location>
        <begin position="113"/>
        <end position="139"/>
    </location>
</feature>
<feature type="compositionally biased region" description="Low complexity" evidence="1">
    <location>
        <begin position="79"/>
        <end position="94"/>
    </location>
</feature>
<feature type="compositionally biased region" description="Basic residues" evidence="1">
    <location>
        <begin position="186"/>
        <end position="208"/>
    </location>
</feature>
<evidence type="ECO:0000256" key="1">
    <source>
        <dbReference type="SAM" id="MobiDB-lite"/>
    </source>
</evidence>
<accession>A0A0N5A0Z1</accession>
<feature type="region of interest" description="Disordered" evidence="1">
    <location>
        <begin position="1"/>
        <end position="165"/>
    </location>
</feature>
<dbReference type="AlphaFoldDB" id="A0A0N5A0Z1"/>
<feature type="compositionally biased region" description="Basic residues" evidence="1">
    <location>
        <begin position="234"/>
        <end position="244"/>
    </location>
</feature>
<organism evidence="2 3">
    <name type="scientific">Parastrongyloides trichosuri</name>
    <name type="common">Possum-specific nematode worm</name>
    <dbReference type="NCBI Taxonomy" id="131310"/>
    <lineage>
        <taxon>Eukaryota</taxon>
        <taxon>Metazoa</taxon>
        <taxon>Ecdysozoa</taxon>
        <taxon>Nematoda</taxon>
        <taxon>Chromadorea</taxon>
        <taxon>Rhabditida</taxon>
        <taxon>Tylenchina</taxon>
        <taxon>Panagrolaimomorpha</taxon>
        <taxon>Strongyloidoidea</taxon>
        <taxon>Strongyloididae</taxon>
        <taxon>Parastrongyloides</taxon>
    </lineage>
</organism>
<feature type="compositionally biased region" description="Gly residues" evidence="1">
    <location>
        <begin position="95"/>
        <end position="104"/>
    </location>
</feature>
<dbReference type="Proteomes" id="UP000038045">
    <property type="component" value="Unplaced"/>
</dbReference>
<feature type="region of interest" description="Disordered" evidence="1">
    <location>
        <begin position="186"/>
        <end position="311"/>
    </location>
</feature>
<name>A0A0N5A0Z1_PARTI</name>
<protein>
    <submittedName>
        <fullName evidence="3">LigA</fullName>
    </submittedName>
</protein>
<evidence type="ECO:0000313" key="3">
    <source>
        <dbReference type="WBParaSite" id="PTRK_0001526800.1"/>
    </source>
</evidence>
<evidence type="ECO:0000313" key="2">
    <source>
        <dbReference type="Proteomes" id="UP000038045"/>
    </source>
</evidence>
<feature type="compositionally biased region" description="Basic and acidic residues" evidence="1">
    <location>
        <begin position="141"/>
        <end position="157"/>
    </location>
</feature>
<sequence>MRRRWRLAASSDAGPRAADAGPRADAPGAAVRRWPKPGPGRPGPCGAGRLRRSGRGAGDRQGRCGAHAQALRPGASRVRPCSRTGGPGRCRPTGAGPGRTGPGAGRPSAPVRVRARVRRGRPPTVRPHRPNRPARRAGQARRPDHPQRPHGRCRWDQRPGGAGLQGHAALYAGDAARPDRHLSRRAVRGRVRGRDRRLRRQLPHRRGLGHGAAHLGPDHRRRLWRAPRSGGRVAVRHGGLRRPRPTPSAHRPAPVRRASRPVRGAEPEGDRLRRPDAGAGAPPGRLSGPERLCRGGAGPQGEGSDHGLSPAFGVRAGGGAAELSAVGQGVVGPCGALGLAQSLLCRGDGQGGGLCGQGDGARRHRPTADAQGRELRRVYGQRRIFRRRGVRLPRRLRGLPRVVHAATPVAGDEEADPGGIDRGPDPVYAALRRGDARTGGRLQRQHHRRLAPDADRGRRDPECRLCLPARRLGA</sequence>
<feature type="compositionally biased region" description="Basic and acidic residues" evidence="1">
    <location>
        <begin position="263"/>
        <end position="276"/>
    </location>
</feature>
<keyword evidence="2" id="KW-1185">Reference proteome</keyword>
<feature type="region of interest" description="Disordered" evidence="1">
    <location>
        <begin position="435"/>
        <end position="461"/>
    </location>
</feature>
<dbReference type="WBParaSite" id="PTRK_0001526800.1">
    <property type="protein sequence ID" value="PTRK_0001526800.1"/>
    <property type="gene ID" value="PTRK_0001526800"/>
</dbReference>